<keyword evidence="2" id="KW-1185">Reference proteome</keyword>
<accession>V7I8Y2</accession>
<sequence>MKDLGIQPDIDKSIGSLSLKEMDKRTCFVKQILLFLEKP</sequence>
<evidence type="ECO:0000313" key="2">
    <source>
        <dbReference type="Proteomes" id="UP000017747"/>
    </source>
</evidence>
<organism evidence="1 2">
    <name type="scientific">Youngiibacter fragilis 232.1</name>
    <dbReference type="NCBI Taxonomy" id="994573"/>
    <lineage>
        <taxon>Bacteria</taxon>
        <taxon>Bacillati</taxon>
        <taxon>Bacillota</taxon>
        <taxon>Clostridia</taxon>
        <taxon>Eubacteriales</taxon>
        <taxon>Clostridiaceae</taxon>
        <taxon>Youngiibacter</taxon>
    </lineage>
</organism>
<name>V7I8Y2_9CLOT</name>
<proteinExistence type="predicted"/>
<dbReference type="AlphaFoldDB" id="V7I8Y2"/>
<evidence type="ECO:0000313" key="1">
    <source>
        <dbReference type="EMBL" id="ETA82318.1"/>
    </source>
</evidence>
<dbReference type="Proteomes" id="UP000017747">
    <property type="component" value="Unassembled WGS sequence"/>
</dbReference>
<gene>
    <name evidence="1" type="ORF">T472_0201720</name>
</gene>
<dbReference type="EMBL" id="AXUN02000027">
    <property type="protein sequence ID" value="ETA82318.1"/>
    <property type="molecule type" value="Genomic_DNA"/>
</dbReference>
<comment type="caution">
    <text evidence="1">The sequence shown here is derived from an EMBL/GenBank/DDBJ whole genome shotgun (WGS) entry which is preliminary data.</text>
</comment>
<protein>
    <submittedName>
        <fullName evidence="1">Uncharacterized protein</fullName>
    </submittedName>
</protein>
<reference evidence="1 2" key="1">
    <citation type="journal article" date="2014" name="Genome Announc.">
        <title>Genome Sequence of Youngiibacter fragilis, the Type Strain of the Genus Youngiibacter.</title>
        <authorList>
            <person name="Wawrik C.B."/>
            <person name="Callaghan A.V."/>
            <person name="Stamps B.W."/>
            <person name="Wawrik B."/>
        </authorList>
    </citation>
    <scope>NUCLEOTIDE SEQUENCE [LARGE SCALE GENOMIC DNA]</scope>
    <source>
        <strain evidence="1 2">232.1</strain>
    </source>
</reference>